<dbReference type="EMBL" id="JASSZA010000005">
    <property type="protein sequence ID" value="KAK2112254.1"/>
    <property type="molecule type" value="Genomic_DNA"/>
</dbReference>
<evidence type="ECO:0000256" key="1">
    <source>
        <dbReference type="SAM" id="MobiDB-lite"/>
    </source>
</evidence>
<dbReference type="Proteomes" id="UP001266305">
    <property type="component" value="Unassembled WGS sequence"/>
</dbReference>
<evidence type="ECO:0000313" key="2">
    <source>
        <dbReference type="EMBL" id="KAK2112254.1"/>
    </source>
</evidence>
<proteinExistence type="predicted"/>
<reference evidence="2 3" key="1">
    <citation type="submission" date="2023-05" db="EMBL/GenBank/DDBJ databases">
        <title>B98-5 Cell Line De Novo Hybrid Assembly: An Optical Mapping Approach.</title>
        <authorList>
            <person name="Kananen K."/>
            <person name="Auerbach J.A."/>
            <person name="Kautto E."/>
            <person name="Blachly J.S."/>
        </authorList>
    </citation>
    <scope>NUCLEOTIDE SEQUENCE [LARGE SCALE GENOMIC DNA]</scope>
    <source>
        <strain evidence="2">B95-8</strain>
        <tissue evidence="2">Cell line</tissue>
    </source>
</reference>
<name>A0ABQ9VTT2_SAGOE</name>
<sequence length="124" mass="13288">MGKGQERPQLVHPLATPPRMSPAPPALPTVHADCPRAWARGAPHVPSLWMISPISQQLSPWNADIQPTAPQGLSGSATRQQTGVGNPWAGREAAGPLRRAHMCRAAFPMGPRCRPDQHGSLTED</sequence>
<keyword evidence="3" id="KW-1185">Reference proteome</keyword>
<protein>
    <submittedName>
        <fullName evidence="2">Uncharacterized protein</fullName>
    </submittedName>
</protein>
<feature type="region of interest" description="Disordered" evidence="1">
    <location>
        <begin position="1"/>
        <end position="28"/>
    </location>
</feature>
<comment type="caution">
    <text evidence="2">The sequence shown here is derived from an EMBL/GenBank/DDBJ whole genome shotgun (WGS) entry which is preliminary data.</text>
</comment>
<feature type="compositionally biased region" description="Pro residues" evidence="1">
    <location>
        <begin position="15"/>
        <end position="27"/>
    </location>
</feature>
<evidence type="ECO:0000313" key="3">
    <source>
        <dbReference type="Proteomes" id="UP001266305"/>
    </source>
</evidence>
<feature type="region of interest" description="Disordered" evidence="1">
    <location>
        <begin position="61"/>
        <end position="93"/>
    </location>
</feature>
<organism evidence="2 3">
    <name type="scientific">Saguinus oedipus</name>
    <name type="common">Cotton-top tamarin</name>
    <name type="synonym">Oedipomidas oedipus</name>
    <dbReference type="NCBI Taxonomy" id="9490"/>
    <lineage>
        <taxon>Eukaryota</taxon>
        <taxon>Metazoa</taxon>
        <taxon>Chordata</taxon>
        <taxon>Craniata</taxon>
        <taxon>Vertebrata</taxon>
        <taxon>Euteleostomi</taxon>
        <taxon>Mammalia</taxon>
        <taxon>Eutheria</taxon>
        <taxon>Euarchontoglires</taxon>
        <taxon>Primates</taxon>
        <taxon>Haplorrhini</taxon>
        <taxon>Platyrrhini</taxon>
        <taxon>Cebidae</taxon>
        <taxon>Callitrichinae</taxon>
        <taxon>Saguinus</taxon>
    </lineage>
</organism>
<gene>
    <name evidence="2" type="ORF">P7K49_012001</name>
</gene>
<accession>A0ABQ9VTT2</accession>
<feature type="compositionally biased region" description="Polar residues" evidence="1">
    <location>
        <begin position="68"/>
        <end position="84"/>
    </location>
</feature>